<evidence type="ECO:0000313" key="8">
    <source>
        <dbReference type="Proteomes" id="UP001314205"/>
    </source>
</evidence>
<keyword evidence="4 5" id="KW-0238">DNA-binding</keyword>
<dbReference type="SMART" id="SM00980">
    <property type="entry name" value="THAP"/>
    <property type="match status" value="1"/>
</dbReference>
<name>A0AAV1LAZ8_9NEOP</name>
<dbReference type="InterPro" id="IPR006612">
    <property type="entry name" value="THAP_Znf"/>
</dbReference>
<keyword evidence="3" id="KW-0862">Zinc</keyword>
<dbReference type="GO" id="GO:0003677">
    <property type="term" value="F:DNA binding"/>
    <property type="evidence" value="ECO:0007669"/>
    <property type="project" value="UniProtKB-UniRule"/>
</dbReference>
<evidence type="ECO:0000256" key="4">
    <source>
        <dbReference type="ARBA" id="ARBA00023125"/>
    </source>
</evidence>
<evidence type="ECO:0000256" key="3">
    <source>
        <dbReference type="ARBA" id="ARBA00022833"/>
    </source>
</evidence>
<reference evidence="7 8" key="1">
    <citation type="submission" date="2023-11" db="EMBL/GenBank/DDBJ databases">
        <authorList>
            <person name="Hedman E."/>
            <person name="Englund M."/>
            <person name="Stromberg M."/>
            <person name="Nyberg Akerstrom W."/>
            <person name="Nylinder S."/>
            <person name="Jareborg N."/>
            <person name="Kallberg Y."/>
            <person name="Kronander E."/>
        </authorList>
    </citation>
    <scope>NUCLEOTIDE SEQUENCE [LARGE SCALE GENOMIC DNA]</scope>
</reference>
<sequence>MSQQSCCVPSCTVTLGDDVPLHRFPNPSNPKEIERFRTWIIKIGGEIVGRDDLYIYDNRRICHNHFEEVFIYPTTRRLSKLAVPSLNLSGVYKQLPERLHHRLNEQQPLSLQMDFNIRSNIPSQDSK</sequence>
<evidence type="ECO:0000313" key="7">
    <source>
        <dbReference type="EMBL" id="CAK1591219.1"/>
    </source>
</evidence>
<dbReference type="Pfam" id="PF05485">
    <property type="entry name" value="THAP"/>
    <property type="match status" value="1"/>
</dbReference>
<dbReference type="SUPFAM" id="SSF57716">
    <property type="entry name" value="Glucocorticoid receptor-like (DNA-binding domain)"/>
    <property type="match status" value="1"/>
</dbReference>
<dbReference type="AlphaFoldDB" id="A0AAV1LAZ8"/>
<comment type="caution">
    <text evidence="7">The sequence shown here is derived from an EMBL/GenBank/DDBJ whole genome shotgun (WGS) entry which is preliminary data.</text>
</comment>
<accession>A0AAV1LAZ8</accession>
<dbReference type="SMART" id="SM00692">
    <property type="entry name" value="DM3"/>
    <property type="match status" value="1"/>
</dbReference>
<keyword evidence="2 5" id="KW-0863">Zinc-finger</keyword>
<evidence type="ECO:0000256" key="2">
    <source>
        <dbReference type="ARBA" id="ARBA00022771"/>
    </source>
</evidence>
<dbReference type="GO" id="GO:0008270">
    <property type="term" value="F:zinc ion binding"/>
    <property type="evidence" value="ECO:0007669"/>
    <property type="project" value="UniProtKB-KW"/>
</dbReference>
<evidence type="ECO:0000259" key="6">
    <source>
        <dbReference type="PROSITE" id="PS50950"/>
    </source>
</evidence>
<evidence type="ECO:0000256" key="5">
    <source>
        <dbReference type="PROSITE-ProRule" id="PRU00309"/>
    </source>
</evidence>
<gene>
    <name evidence="7" type="ORF">PARMNEM_LOCUS11485</name>
</gene>
<dbReference type="Proteomes" id="UP001314205">
    <property type="component" value="Unassembled WGS sequence"/>
</dbReference>
<proteinExistence type="predicted"/>
<keyword evidence="8" id="KW-1185">Reference proteome</keyword>
<dbReference type="EMBL" id="CAVLGL010000086">
    <property type="protein sequence ID" value="CAK1591219.1"/>
    <property type="molecule type" value="Genomic_DNA"/>
</dbReference>
<evidence type="ECO:0000256" key="1">
    <source>
        <dbReference type="ARBA" id="ARBA00022723"/>
    </source>
</evidence>
<protein>
    <recommendedName>
        <fullName evidence="6">THAP-type domain-containing protein</fullName>
    </recommendedName>
</protein>
<organism evidence="7 8">
    <name type="scientific">Parnassius mnemosyne</name>
    <name type="common">clouded apollo</name>
    <dbReference type="NCBI Taxonomy" id="213953"/>
    <lineage>
        <taxon>Eukaryota</taxon>
        <taxon>Metazoa</taxon>
        <taxon>Ecdysozoa</taxon>
        <taxon>Arthropoda</taxon>
        <taxon>Hexapoda</taxon>
        <taxon>Insecta</taxon>
        <taxon>Pterygota</taxon>
        <taxon>Neoptera</taxon>
        <taxon>Endopterygota</taxon>
        <taxon>Lepidoptera</taxon>
        <taxon>Glossata</taxon>
        <taxon>Ditrysia</taxon>
        <taxon>Papilionoidea</taxon>
        <taxon>Papilionidae</taxon>
        <taxon>Parnassiinae</taxon>
        <taxon>Parnassini</taxon>
        <taxon>Parnassius</taxon>
        <taxon>Driopa</taxon>
    </lineage>
</organism>
<dbReference type="PROSITE" id="PS50950">
    <property type="entry name" value="ZF_THAP"/>
    <property type="match status" value="1"/>
</dbReference>
<feature type="domain" description="THAP-type" evidence="6">
    <location>
        <begin position="1"/>
        <end position="87"/>
    </location>
</feature>
<keyword evidence="1" id="KW-0479">Metal-binding</keyword>